<dbReference type="InterPro" id="IPR052158">
    <property type="entry name" value="INH-QAR"/>
</dbReference>
<dbReference type="SUPFAM" id="SSF52317">
    <property type="entry name" value="Class I glutamine amidotransferase-like"/>
    <property type="match status" value="1"/>
</dbReference>
<dbReference type="PANTHER" id="PTHR43130">
    <property type="entry name" value="ARAC-FAMILY TRANSCRIPTIONAL REGULATOR"/>
    <property type="match status" value="1"/>
</dbReference>
<dbReference type="InterPro" id="IPR029062">
    <property type="entry name" value="Class_I_gatase-like"/>
</dbReference>
<dbReference type="STRING" id="97972.A0A2V1DE40"/>
<accession>A0A2V1DE40</accession>
<evidence type="ECO:0000313" key="1">
    <source>
        <dbReference type="EMBL" id="PVH96436.1"/>
    </source>
</evidence>
<reference evidence="1 2" key="1">
    <citation type="journal article" date="2018" name="Sci. Rep.">
        <title>Comparative genomics provides insights into the lifestyle and reveals functional heterogeneity of dark septate endophytic fungi.</title>
        <authorList>
            <person name="Knapp D.G."/>
            <person name="Nemeth J.B."/>
            <person name="Barry K."/>
            <person name="Hainaut M."/>
            <person name="Henrissat B."/>
            <person name="Johnson J."/>
            <person name="Kuo A."/>
            <person name="Lim J.H.P."/>
            <person name="Lipzen A."/>
            <person name="Nolan M."/>
            <person name="Ohm R.A."/>
            <person name="Tamas L."/>
            <person name="Grigoriev I.V."/>
            <person name="Spatafora J.W."/>
            <person name="Nagy L.G."/>
            <person name="Kovacs G.M."/>
        </authorList>
    </citation>
    <scope>NUCLEOTIDE SEQUENCE [LARGE SCALE GENOMIC DNA]</scope>
    <source>
        <strain evidence="1 2">DSE2036</strain>
    </source>
</reference>
<dbReference type="OrthoDB" id="543156at2759"/>
<name>A0A2V1DE40_9PLEO</name>
<dbReference type="Gene3D" id="3.40.50.880">
    <property type="match status" value="1"/>
</dbReference>
<protein>
    <recommendedName>
        <fullName evidence="3">DJ-1/PfpI domain-containing protein</fullName>
    </recommendedName>
</protein>
<dbReference type="Proteomes" id="UP000244855">
    <property type="component" value="Unassembled WGS sequence"/>
</dbReference>
<sequence>MHFEVIAEKKAPVSTIASISNSTFGQSVIVASTYDEYIGSEKPLDVLIVPGGCSTRPAIPAAAPFIKAVYPRSGIMNGRKATVSKPNWANKVARAPKVNWQTPARWVADGNIWSGWGTA</sequence>
<evidence type="ECO:0008006" key="3">
    <source>
        <dbReference type="Google" id="ProtNLM"/>
    </source>
</evidence>
<gene>
    <name evidence="1" type="ORF">DM02DRAFT_659188</name>
</gene>
<dbReference type="AlphaFoldDB" id="A0A2V1DE40"/>
<organism evidence="1 2">
    <name type="scientific">Periconia macrospinosa</name>
    <dbReference type="NCBI Taxonomy" id="97972"/>
    <lineage>
        <taxon>Eukaryota</taxon>
        <taxon>Fungi</taxon>
        <taxon>Dikarya</taxon>
        <taxon>Ascomycota</taxon>
        <taxon>Pezizomycotina</taxon>
        <taxon>Dothideomycetes</taxon>
        <taxon>Pleosporomycetidae</taxon>
        <taxon>Pleosporales</taxon>
        <taxon>Massarineae</taxon>
        <taxon>Periconiaceae</taxon>
        <taxon>Periconia</taxon>
    </lineage>
</organism>
<dbReference type="EMBL" id="KZ805464">
    <property type="protein sequence ID" value="PVH96436.1"/>
    <property type="molecule type" value="Genomic_DNA"/>
</dbReference>
<evidence type="ECO:0000313" key="2">
    <source>
        <dbReference type="Proteomes" id="UP000244855"/>
    </source>
</evidence>
<keyword evidence="2" id="KW-1185">Reference proteome</keyword>
<dbReference type="PANTHER" id="PTHR43130:SF15">
    <property type="entry name" value="THIJ_PFPI FAMILY PROTEIN (AFU_ORTHOLOGUE AFUA_5G14240)"/>
    <property type="match status" value="1"/>
</dbReference>
<proteinExistence type="predicted"/>